<keyword evidence="3" id="KW-1185">Reference proteome</keyword>
<feature type="compositionally biased region" description="Acidic residues" evidence="1">
    <location>
        <begin position="57"/>
        <end position="68"/>
    </location>
</feature>
<dbReference type="AlphaFoldDB" id="R8BL33"/>
<dbReference type="EMBL" id="KB933120">
    <property type="protein sequence ID" value="EON99922.1"/>
    <property type="molecule type" value="Genomic_DNA"/>
</dbReference>
<evidence type="ECO:0000313" key="2">
    <source>
        <dbReference type="EMBL" id="EON99922.1"/>
    </source>
</evidence>
<dbReference type="GeneID" id="19324987"/>
<feature type="compositionally biased region" description="Basic and acidic residues" evidence="1">
    <location>
        <begin position="151"/>
        <end position="162"/>
    </location>
</feature>
<reference evidence="3" key="1">
    <citation type="journal article" date="2013" name="Genome Announc.">
        <title>Draft genome sequence of the ascomycete Phaeoacremonium aleophilum strain UCR-PA7, a causal agent of the esca disease complex in grapevines.</title>
        <authorList>
            <person name="Blanco-Ulate B."/>
            <person name="Rolshausen P."/>
            <person name="Cantu D."/>
        </authorList>
    </citation>
    <scope>NUCLEOTIDE SEQUENCE [LARGE SCALE GENOMIC DNA]</scope>
    <source>
        <strain evidence="3">UCR-PA7</strain>
    </source>
</reference>
<organism evidence="2 3">
    <name type="scientific">Phaeoacremonium minimum (strain UCR-PA7)</name>
    <name type="common">Esca disease fungus</name>
    <name type="synonym">Togninia minima</name>
    <dbReference type="NCBI Taxonomy" id="1286976"/>
    <lineage>
        <taxon>Eukaryota</taxon>
        <taxon>Fungi</taxon>
        <taxon>Dikarya</taxon>
        <taxon>Ascomycota</taxon>
        <taxon>Pezizomycotina</taxon>
        <taxon>Sordariomycetes</taxon>
        <taxon>Sordariomycetidae</taxon>
        <taxon>Togniniales</taxon>
        <taxon>Togniniaceae</taxon>
        <taxon>Phaeoacremonium</taxon>
    </lineage>
</organism>
<evidence type="ECO:0000256" key="1">
    <source>
        <dbReference type="SAM" id="MobiDB-lite"/>
    </source>
</evidence>
<proteinExistence type="predicted"/>
<dbReference type="KEGG" id="tmn:UCRPA7_4527"/>
<sequence>MASPRAKTPESNANAVVGRSVLLTAQKANQDAPEPKPNKGGRPIRPQRRVPKKTYFDGDDDDHDDGELVPDGSDIANESIPKTQPKADALGLLLETDLEMEEEFSTRPKKSLKAQLQPEAQAKPSTRSKKQQAKAKPVAAKAKPKSSVSRKAKEDQQIDRLPESTTDEYDIDASSPDTRHKITTTRSAQKAPAARAKAKGKPNKGGVIVSKKPVTEDVKTIIIDDNDSSSDYEDPEELVKAPQTKASDRKPLQPLQPSQVQSRNRQESLINDRSARKPHLVSFDKNGPRNQGMTDSQLVKASHLHKQAASRASPASHDRVIEQTDDFIADVGDGLELQSFDMTYPEPVGGGFGNGRTTTFSQRLLGLGPAQDKSKNPGFPLFEVQPPCHRGQGSGQDGGFNAVAQRMYRSLGTNTTTVQPHKPKAFSGGLPLSREYELRTKEWIDDEVSPLQKAGEPLEVGTGSPSPGGIVEALHSINNGREAGLDDVVHEYMVNAGDIVQRIATRHTRERETVGRQFDTCRKDLINVWSGTRQDIHSMAEAVAAVDISAIMAAIRRDKSLERLRATQGA</sequence>
<gene>
    <name evidence="2" type="ORF">UCRPA7_4527</name>
</gene>
<dbReference type="eggNOG" id="ENOG502RMY0">
    <property type="taxonomic scope" value="Eukaryota"/>
</dbReference>
<feature type="compositionally biased region" description="Acidic residues" evidence="1">
    <location>
        <begin position="224"/>
        <end position="236"/>
    </location>
</feature>
<dbReference type="RefSeq" id="XP_007915271.1">
    <property type="nucleotide sequence ID" value="XM_007917080.1"/>
</dbReference>
<evidence type="ECO:0000313" key="3">
    <source>
        <dbReference type="Proteomes" id="UP000014074"/>
    </source>
</evidence>
<dbReference type="Proteomes" id="UP000014074">
    <property type="component" value="Unassembled WGS sequence"/>
</dbReference>
<feature type="region of interest" description="Disordered" evidence="1">
    <location>
        <begin position="25"/>
        <end position="294"/>
    </location>
</feature>
<accession>R8BL33</accession>
<dbReference type="OrthoDB" id="5242209at2759"/>
<name>R8BL33_PHAM7</name>
<feature type="compositionally biased region" description="Low complexity" evidence="1">
    <location>
        <begin position="252"/>
        <end position="262"/>
    </location>
</feature>
<protein>
    <submittedName>
        <fullName evidence="2">Uncharacterized protein</fullName>
    </submittedName>
</protein>
<dbReference type="HOGENOM" id="CLU_478321_0_0_1"/>